<dbReference type="InterPro" id="IPR008380">
    <property type="entry name" value="HAD-SF_hydro_IG_5-nucl"/>
</dbReference>
<dbReference type="InParanoid" id="D7FVN9"/>
<dbReference type="PANTHER" id="PTHR12103">
    <property type="entry name" value="5'-NUCLEOTIDASE DOMAIN-CONTAINING"/>
    <property type="match status" value="1"/>
</dbReference>
<dbReference type="InterPro" id="IPR023214">
    <property type="entry name" value="HAD_sf"/>
</dbReference>
<dbReference type="Gene3D" id="3.40.50.1000">
    <property type="entry name" value="HAD superfamily/HAD-like"/>
    <property type="match status" value="1"/>
</dbReference>
<evidence type="ECO:0000313" key="7">
    <source>
        <dbReference type="Proteomes" id="UP000002630"/>
    </source>
</evidence>
<dbReference type="OMA" id="LWARGNR"/>
<dbReference type="EMBL" id="FN649727">
    <property type="protein sequence ID" value="CBJ31960.1"/>
    <property type="molecule type" value="Genomic_DNA"/>
</dbReference>
<keyword evidence="4" id="KW-0460">Magnesium</keyword>
<dbReference type="Pfam" id="PF05761">
    <property type="entry name" value="5_nucleotid"/>
    <property type="match status" value="1"/>
</dbReference>
<dbReference type="EMBL" id="FN648483">
    <property type="protein sequence ID" value="CBJ31960.1"/>
    <property type="molecule type" value="Genomic_DNA"/>
</dbReference>
<dbReference type="InterPro" id="IPR036412">
    <property type="entry name" value="HAD-like_sf"/>
</dbReference>
<evidence type="ECO:0000313" key="6">
    <source>
        <dbReference type="EMBL" id="CBJ31960.1"/>
    </source>
</evidence>
<keyword evidence="7" id="KW-1185">Reference proteome</keyword>
<feature type="region of interest" description="Disordered" evidence="5">
    <location>
        <begin position="64"/>
        <end position="90"/>
    </location>
</feature>
<name>D7FVN9_ECTSI</name>
<dbReference type="GO" id="GO:0008253">
    <property type="term" value="F:5'-nucleotidase activity"/>
    <property type="evidence" value="ECO:0007669"/>
    <property type="project" value="TreeGrafter"/>
</dbReference>
<dbReference type="GO" id="GO:0046872">
    <property type="term" value="F:metal ion binding"/>
    <property type="evidence" value="ECO:0007669"/>
    <property type="project" value="UniProtKB-KW"/>
</dbReference>
<evidence type="ECO:0000256" key="3">
    <source>
        <dbReference type="ARBA" id="ARBA00022801"/>
    </source>
</evidence>
<dbReference type="OrthoDB" id="409330at2759"/>
<keyword evidence="2" id="KW-0479">Metal-binding</keyword>
<gene>
    <name evidence="6" type="ORF">Esi_0297_0017</name>
</gene>
<keyword evidence="3" id="KW-0378">Hydrolase</keyword>
<proteinExistence type="inferred from homology"/>
<organism evidence="6 7">
    <name type="scientific">Ectocarpus siliculosus</name>
    <name type="common">Brown alga</name>
    <name type="synonym">Conferva siliculosa</name>
    <dbReference type="NCBI Taxonomy" id="2880"/>
    <lineage>
        <taxon>Eukaryota</taxon>
        <taxon>Sar</taxon>
        <taxon>Stramenopiles</taxon>
        <taxon>Ochrophyta</taxon>
        <taxon>PX clade</taxon>
        <taxon>Phaeophyceae</taxon>
        <taxon>Ectocarpales</taxon>
        <taxon>Ectocarpaceae</taxon>
        <taxon>Ectocarpus</taxon>
    </lineage>
</organism>
<reference evidence="6 7" key="1">
    <citation type="journal article" date="2010" name="Nature">
        <title>The Ectocarpus genome and the independent evolution of multicellularity in brown algae.</title>
        <authorList>
            <person name="Cock J.M."/>
            <person name="Sterck L."/>
            <person name="Rouze P."/>
            <person name="Scornet D."/>
            <person name="Allen A.E."/>
            <person name="Amoutzias G."/>
            <person name="Anthouard V."/>
            <person name="Artiguenave F."/>
            <person name="Aury J.M."/>
            <person name="Badger J.H."/>
            <person name="Beszteri B."/>
            <person name="Billiau K."/>
            <person name="Bonnet E."/>
            <person name="Bothwell J.H."/>
            <person name="Bowler C."/>
            <person name="Boyen C."/>
            <person name="Brownlee C."/>
            <person name="Carrano C.J."/>
            <person name="Charrier B."/>
            <person name="Cho G.Y."/>
            <person name="Coelho S.M."/>
            <person name="Collen J."/>
            <person name="Corre E."/>
            <person name="Da Silva C."/>
            <person name="Delage L."/>
            <person name="Delaroque N."/>
            <person name="Dittami S.M."/>
            <person name="Doulbeau S."/>
            <person name="Elias M."/>
            <person name="Farnham G."/>
            <person name="Gachon C.M."/>
            <person name="Gschloessl B."/>
            <person name="Heesch S."/>
            <person name="Jabbari K."/>
            <person name="Jubin C."/>
            <person name="Kawai H."/>
            <person name="Kimura K."/>
            <person name="Kloareg B."/>
            <person name="Kupper F.C."/>
            <person name="Lang D."/>
            <person name="Le Bail A."/>
            <person name="Leblanc C."/>
            <person name="Lerouge P."/>
            <person name="Lohr M."/>
            <person name="Lopez P.J."/>
            <person name="Martens C."/>
            <person name="Maumus F."/>
            <person name="Michel G."/>
            <person name="Miranda-Saavedra D."/>
            <person name="Morales J."/>
            <person name="Moreau H."/>
            <person name="Motomura T."/>
            <person name="Nagasato C."/>
            <person name="Napoli C.A."/>
            <person name="Nelson D.R."/>
            <person name="Nyvall-Collen P."/>
            <person name="Peters A.F."/>
            <person name="Pommier C."/>
            <person name="Potin P."/>
            <person name="Poulain J."/>
            <person name="Quesneville H."/>
            <person name="Read B."/>
            <person name="Rensing S.A."/>
            <person name="Ritter A."/>
            <person name="Rousvoal S."/>
            <person name="Samanta M."/>
            <person name="Samson G."/>
            <person name="Schroeder D.C."/>
            <person name="Segurens B."/>
            <person name="Strittmatter M."/>
            <person name="Tonon T."/>
            <person name="Tregear J.W."/>
            <person name="Valentin K."/>
            <person name="von Dassow P."/>
            <person name="Yamagishi T."/>
            <person name="Van de Peer Y."/>
            <person name="Wincker P."/>
        </authorList>
    </citation>
    <scope>NUCLEOTIDE SEQUENCE [LARGE SCALE GENOMIC DNA]</scope>
    <source>
        <strain evidence="7">Ec32 / CCAP1310/4</strain>
    </source>
</reference>
<dbReference type="Proteomes" id="UP000002630">
    <property type="component" value="Linkage Group LG02"/>
</dbReference>
<evidence type="ECO:0000256" key="5">
    <source>
        <dbReference type="SAM" id="MobiDB-lite"/>
    </source>
</evidence>
<dbReference type="PANTHER" id="PTHR12103:SF12">
    <property type="entry name" value="FI20020P1"/>
    <property type="match status" value="1"/>
</dbReference>
<evidence type="ECO:0000256" key="1">
    <source>
        <dbReference type="ARBA" id="ARBA00009589"/>
    </source>
</evidence>
<dbReference type="eggNOG" id="KOG2470">
    <property type="taxonomic scope" value="Eukaryota"/>
</dbReference>
<comment type="similarity">
    <text evidence="1">Belongs to the 5'(3')-deoxyribonucleotidase family.</text>
</comment>
<evidence type="ECO:0000256" key="2">
    <source>
        <dbReference type="ARBA" id="ARBA00022723"/>
    </source>
</evidence>
<evidence type="ECO:0008006" key="8">
    <source>
        <dbReference type="Google" id="ProtNLM"/>
    </source>
</evidence>
<accession>D7FVN9</accession>
<dbReference type="AlphaFoldDB" id="D7FVN9"/>
<evidence type="ECO:0000256" key="4">
    <source>
        <dbReference type="ARBA" id="ARBA00022842"/>
    </source>
</evidence>
<dbReference type="SUPFAM" id="SSF56784">
    <property type="entry name" value="HAD-like"/>
    <property type="match status" value="1"/>
</dbReference>
<dbReference type="NCBIfam" id="TIGR02244">
    <property type="entry name" value="HAD-IG-Ncltidse"/>
    <property type="match status" value="1"/>
</dbReference>
<sequence>MLKSGRGGTCCAALAERSAFRVQVRPPRAAAAGRNRRGLRSRPWQRLFCSISNEQPVPRQVSWPIAAPPTPHPAQQPAAQAPPREGLNGSVKLEPSQQLALEEGTPLRHSNPDIQVLLDRYTRLCEGEVDPSVLPVFGPSDRRSPSRAVFSNTNVDLSRVEVVGFDYDYTLATYKPSLQVLIYDLAKEHLVEELKYPPSLMEMEYDPDFAIMGLTVDMDKGLLFKLSYINRISMPVYRGRTALSREEIEAEYGSYPKMVSPGYRRKQLKPLNDRFCLAEGCLLADVMEHLQAAAGKKAFHPRAVVEDVLAAVTHVHVSGKMHEAVLGDIGRFIQPSYRLEHMLRTLKDAGKKLFISSNSPWRFVNAGMEHMLGPTWNDLFDFIGVGASKPLFYTGSRPFRLVSKRDGRIKWSEVTHLKKGGVFTHGSIAELRRLKGWEGPSVLYFGDSLWADLVEARKLHGWTTGAIIYDVELELEKMSSPMYHQLSKRALALEILLPLVQDVAEMHGGQVNSLERNTAVPEMGEEDHALLDQLERRRALVKRSISDMTSPSFGSIFRTSEEPTLFAFSLWRHVDLYTASVCNIINFGVTHRFYPTKTLSVAHEPRVDHGEIYRAINLDSDDRANREHDDHDGRRTAT</sequence>
<protein>
    <recommendedName>
        <fullName evidence="8">5'-nucleotidase</fullName>
    </recommendedName>
</protein>